<name>A0A1G7Z8D3_PSEOR</name>
<dbReference type="Pfam" id="PF00704">
    <property type="entry name" value="Glyco_hydro_18"/>
    <property type="match status" value="1"/>
</dbReference>
<dbReference type="PROSITE" id="PS51910">
    <property type="entry name" value="GH18_2"/>
    <property type="match status" value="1"/>
</dbReference>
<dbReference type="Proteomes" id="UP000198967">
    <property type="component" value="Unassembled WGS sequence"/>
</dbReference>
<feature type="domain" description="GH18" evidence="1">
    <location>
        <begin position="24"/>
        <end position="340"/>
    </location>
</feature>
<evidence type="ECO:0000259" key="1">
    <source>
        <dbReference type="PROSITE" id="PS51910"/>
    </source>
</evidence>
<gene>
    <name evidence="2" type="ORF">SAMN05216377_11862</name>
</gene>
<dbReference type="InterPro" id="IPR017853">
    <property type="entry name" value="GH"/>
</dbReference>
<evidence type="ECO:0000313" key="3">
    <source>
        <dbReference type="Proteomes" id="UP000198967"/>
    </source>
</evidence>
<dbReference type="STRING" id="366584.SAMN05216377_11862"/>
<dbReference type="GO" id="GO:0008061">
    <property type="term" value="F:chitin binding"/>
    <property type="evidence" value="ECO:0007669"/>
    <property type="project" value="InterPro"/>
</dbReference>
<organism evidence="2 3">
    <name type="scientific">Pseudonocardia oroxyli</name>
    <dbReference type="NCBI Taxonomy" id="366584"/>
    <lineage>
        <taxon>Bacteria</taxon>
        <taxon>Bacillati</taxon>
        <taxon>Actinomycetota</taxon>
        <taxon>Actinomycetes</taxon>
        <taxon>Pseudonocardiales</taxon>
        <taxon>Pseudonocardiaceae</taxon>
        <taxon>Pseudonocardia</taxon>
    </lineage>
</organism>
<dbReference type="SMART" id="SM00636">
    <property type="entry name" value="Glyco_18"/>
    <property type="match status" value="1"/>
</dbReference>
<dbReference type="PANTHER" id="PTHR46066:SF2">
    <property type="entry name" value="CHITINASE DOMAIN-CONTAINING PROTEIN 1"/>
    <property type="match status" value="1"/>
</dbReference>
<dbReference type="EMBL" id="FNBE01000018">
    <property type="protein sequence ID" value="SDH04968.1"/>
    <property type="molecule type" value="Genomic_DNA"/>
</dbReference>
<accession>A0A1G7Z8D3</accession>
<dbReference type="InterPro" id="IPR011583">
    <property type="entry name" value="Chitinase_II/V-like_cat"/>
</dbReference>
<proteinExistence type="predicted"/>
<dbReference type="InterPro" id="IPR001223">
    <property type="entry name" value="Glyco_hydro18_cat"/>
</dbReference>
<dbReference type="InterPro" id="IPR029070">
    <property type="entry name" value="Chitinase_insertion_sf"/>
</dbReference>
<dbReference type="SUPFAM" id="SSF51445">
    <property type="entry name" value="(Trans)glycosidases"/>
    <property type="match status" value="1"/>
</dbReference>
<dbReference type="AlphaFoldDB" id="A0A1G7Z8D3"/>
<keyword evidence="3" id="KW-1185">Reference proteome</keyword>
<reference evidence="2 3" key="1">
    <citation type="submission" date="2016-10" db="EMBL/GenBank/DDBJ databases">
        <authorList>
            <person name="de Groot N.N."/>
        </authorList>
    </citation>
    <scope>NUCLEOTIDE SEQUENCE [LARGE SCALE GENOMIC DNA]</scope>
    <source>
        <strain evidence="2 3">CGMCC 4.3143</strain>
    </source>
</reference>
<protein>
    <submittedName>
        <fullName evidence="2">Spore germination protein YaaH</fullName>
    </submittedName>
</protein>
<dbReference type="GO" id="GO:0005975">
    <property type="term" value="P:carbohydrate metabolic process"/>
    <property type="evidence" value="ECO:0007669"/>
    <property type="project" value="InterPro"/>
</dbReference>
<dbReference type="PANTHER" id="PTHR46066">
    <property type="entry name" value="CHITINASE DOMAIN-CONTAINING PROTEIN 1 FAMILY MEMBER"/>
    <property type="match status" value="1"/>
</dbReference>
<sequence>MIGLALVLVTPAAIWVPRILAGSSEVVAAVPYWDLDDGLSSLARNRTAIDLVTPWWYGLAPDGTVVSDLPGGAAEEERALQVAREGGTRLLPTVASTHGGSWAPQVVRDVLHDDARLRAHVEALVALAASRDFAGLQLDYEDLDAGDRGVFTEFVAQLAGALHAQNRQLYVTVHPKTDDAGYDGRNLAQDYAAIGRSADRIVLMAYDWHWQDSTPGPIAPDDWVEPVIRYAVTQVPPDKLMLGVGLYGYDWPATGRGAPVVWREAMALAAAAGTTPQRDAGGAMHFAYTAADGVTHEVWFEDAESVEPKFALARQYGLAGVELWRLGGEDPAVWPLLGAG</sequence>
<dbReference type="Gene3D" id="3.20.20.80">
    <property type="entry name" value="Glycosidases"/>
    <property type="match status" value="1"/>
</dbReference>
<dbReference type="RefSeq" id="WP_176921505.1">
    <property type="nucleotide sequence ID" value="NZ_FNBE01000018.1"/>
</dbReference>
<dbReference type="Gene3D" id="3.10.50.10">
    <property type="match status" value="1"/>
</dbReference>
<evidence type="ECO:0000313" key="2">
    <source>
        <dbReference type="EMBL" id="SDH04968.1"/>
    </source>
</evidence>